<gene>
    <name evidence="2" type="ORF">LV89_00520</name>
</gene>
<dbReference type="RefSeq" id="WP_146199059.1">
    <property type="nucleotide sequence ID" value="NZ_QGGO01000002.1"/>
</dbReference>
<reference evidence="2 3" key="1">
    <citation type="submission" date="2018-05" db="EMBL/GenBank/DDBJ databases">
        <title>Genomic Encyclopedia of Archaeal and Bacterial Type Strains, Phase II (KMG-II): from individual species to whole genera.</title>
        <authorList>
            <person name="Goeker M."/>
        </authorList>
    </citation>
    <scope>NUCLEOTIDE SEQUENCE [LARGE SCALE GENOMIC DNA]</scope>
    <source>
        <strain evidence="2 3">DSM 22214</strain>
    </source>
</reference>
<keyword evidence="3" id="KW-1185">Reference proteome</keyword>
<comment type="caution">
    <text evidence="2">The sequence shown here is derived from an EMBL/GenBank/DDBJ whole genome shotgun (WGS) entry which is preliminary data.</text>
</comment>
<evidence type="ECO:0000313" key="3">
    <source>
        <dbReference type="Proteomes" id="UP000245489"/>
    </source>
</evidence>
<organism evidence="2 3">
    <name type="scientific">Arcicella aurantiaca</name>
    <dbReference type="NCBI Taxonomy" id="591202"/>
    <lineage>
        <taxon>Bacteria</taxon>
        <taxon>Pseudomonadati</taxon>
        <taxon>Bacteroidota</taxon>
        <taxon>Cytophagia</taxon>
        <taxon>Cytophagales</taxon>
        <taxon>Flectobacillaceae</taxon>
        <taxon>Arcicella</taxon>
    </lineage>
</organism>
<proteinExistence type="predicted"/>
<dbReference type="EMBL" id="QGGO01000002">
    <property type="protein sequence ID" value="PWK28967.1"/>
    <property type="molecule type" value="Genomic_DNA"/>
</dbReference>
<sequence>MEKTSKISFRLSDELKTFLSDNANRGELSMTDFCIWILTSYKNGEDITGNIENYGVKEDARLNEILAEFETYKRRAFNEIEALKKDKSNLITKYNELQSKIIQECKGVIKNEVEKAYKRGFAEAEKTNNK</sequence>
<evidence type="ECO:0000256" key="1">
    <source>
        <dbReference type="SAM" id="Coils"/>
    </source>
</evidence>
<accession>A0A316EEG8</accession>
<feature type="coiled-coil region" evidence="1">
    <location>
        <begin position="66"/>
        <end position="100"/>
    </location>
</feature>
<protein>
    <submittedName>
        <fullName evidence="2">Uncharacterized protein</fullName>
    </submittedName>
</protein>
<name>A0A316EEG8_9BACT</name>
<dbReference type="Proteomes" id="UP000245489">
    <property type="component" value="Unassembled WGS sequence"/>
</dbReference>
<evidence type="ECO:0000313" key="2">
    <source>
        <dbReference type="EMBL" id="PWK28967.1"/>
    </source>
</evidence>
<dbReference type="AlphaFoldDB" id="A0A316EEG8"/>
<keyword evidence="1" id="KW-0175">Coiled coil</keyword>